<keyword evidence="5" id="KW-1185">Reference proteome</keyword>
<dbReference type="EMBL" id="FOXO01000033">
    <property type="protein sequence ID" value="SFQ32024.1"/>
    <property type="molecule type" value="Genomic_DNA"/>
</dbReference>
<feature type="domain" description="Gfo/Idh/MocA-like oxidoreductase N-terminal" evidence="2">
    <location>
        <begin position="47"/>
        <end position="143"/>
    </location>
</feature>
<reference evidence="5" key="1">
    <citation type="submission" date="2016-10" db="EMBL/GenBank/DDBJ databases">
        <authorList>
            <person name="Varghese N."/>
            <person name="Submissions S."/>
        </authorList>
    </citation>
    <scope>NUCLEOTIDE SEQUENCE [LARGE SCALE GENOMIC DNA]</scope>
    <source>
        <strain evidence="5">P18</strain>
    </source>
</reference>
<evidence type="ECO:0000259" key="3">
    <source>
        <dbReference type="Pfam" id="PF22725"/>
    </source>
</evidence>
<dbReference type="AlphaFoldDB" id="A0A1I5XJ88"/>
<sequence>MDKKDGMNYAPKGKPAPVVNKGEFVIAAIALDHGHIYGMCNGLIEAGATLKWVYDRDVKKAEAFQKAYPEVKIASSEDEILNDSEVKLVCGAAETWKRCELGIRVMEHGKDYFTDKAPLTTLEQLSMAKETVAKTGKKYMVYYSERIHVESAVFAAQLVDEGAIGTPIHVDGFGPHRVGNPKGRPDWFFEKEKYGGILCDIGSHQIEQFLYYCRVKDAHVAYSEVGNYGHPDYPELEDFGDAIIVGDNGTTQHFRVDWFTPDGLSTWGDGRTIILGTEGYIEIRKYVNIGTGDGTCDHVYLVNKDGEQHFEVNGKVGFPFFGQLILDCINRTENAMTQEHAFKAAELCVKAEMEAKYLTHK</sequence>
<protein>
    <submittedName>
        <fullName evidence="4">Predicted dehydrogenase</fullName>
    </submittedName>
</protein>
<dbReference type="Pfam" id="PF01408">
    <property type="entry name" value="GFO_IDH_MocA"/>
    <property type="match status" value="1"/>
</dbReference>
<dbReference type="eggNOG" id="COG0673">
    <property type="taxonomic scope" value="Bacteria"/>
</dbReference>
<proteinExistence type="predicted"/>
<dbReference type="SUPFAM" id="SSF51735">
    <property type="entry name" value="NAD(P)-binding Rossmann-fold domains"/>
    <property type="match status" value="1"/>
</dbReference>
<dbReference type="Pfam" id="PF22725">
    <property type="entry name" value="GFO_IDH_MocA_C3"/>
    <property type="match status" value="1"/>
</dbReference>
<dbReference type="GO" id="GO:0000166">
    <property type="term" value="F:nucleotide binding"/>
    <property type="evidence" value="ECO:0007669"/>
    <property type="project" value="InterPro"/>
</dbReference>
<dbReference type="InterPro" id="IPR036291">
    <property type="entry name" value="NAD(P)-bd_dom_sf"/>
</dbReference>
<evidence type="ECO:0000256" key="1">
    <source>
        <dbReference type="ARBA" id="ARBA00023002"/>
    </source>
</evidence>
<dbReference type="PANTHER" id="PTHR43818">
    <property type="entry name" value="BCDNA.GH03377"/>
    <property type="match status" value="1"/>
</dbReference>
<dbReference type="PANTHER" id="PTHR43818:SF11">
    <property type="entry name" value="BCDNA.GH03377"/>
    <property type="match status" value="1"/>
</dbReference>
<dbReference type="InterPro" id="IPR000683">
    <property type="entry name" value="Gfo/Idh/MocA-like_OxRdtase_N"/>
</dbReference>
<dbReference type="Gene3D" id="3.30.360.10">
    <property type="entry name" value="Dihydrodipicolinate Reductase, domain 2"/>
    <property type="match status" value="1"/>
</dbReference>
<feature type="domain" description="GFO/IDH/MocA-like oxidoreductase" evidence="3">
    <location>
        <begin position="155"/>
        <end position="282"/>
    </location>
</feature>
<accession>A0A1I5XJ88</accession>
<dbReference type="Proteomes" id="UP000182624">
    <property type="component" value="Unassembled WGS sequence"/>
</dbReference>
<name>A0A1I5XJ88_9FIRM</name>
<evidence type="ECO:0000313" key="4">
    <source>
        <dbReference type="EMBL" id="SFQ32024.1"/>
    </source>
</evidence>
<dbReference type="RefSeq" id="WP_074891206.1">
    <property type="nucleotide sequence ID" value="NZ_FOXO01000033.1"/>
</dbReference>
<keyword evidence="1" id="KW-0560">Oxidoreductase</keyword>
<gene>
    <name evidence="4" type="ORF">SAMN04487928_13326</name>
</gene>
<dbReference type="SUPFAM" id="SSF55347">
    <property type="entry name" value="Glyceraldehyde-3-phosphate dehydrogenase-like, C-terminal domain"/>
    <property type="match status" value="1"/>
</dbReference>
<dbReference type="InterPro" id="IPR050463">
    <property type="entry name" value="Gfo/Idh/MocA_oxidrdct_glycsds"/>
</dbReference>
<organism evidence="4 5">
    <name type="scientific">Butyrivibrio proteoclasticus</name>
    <dbReference type="NCBI Taxonomy" id="43305"/>
    <lineage>
        <taxon>Bacteria</taxon>
        <taxon>Bacillati</taxon>
        <taxon>Bacillota</taxon>
        <taxon>Clostridia</taxon>
        <taxon>Lachnospirales</taxon>
        <taxon>Lachnospiraceae</taxon>
        <taxon>Butyrivibrio</taxon>
    </lineage>
</organism>
<dbReference type="Gene3D" id="3.40.50.720">
    <property type="entry name" value="NAD(P)-binding Rossmann-like Domain"/>
    <property type="match status" value="1"/>
</dbReference>
<evidence type="ECO:0000259" key="2">
    <source>
        <dbReference type="Pfam" id="PF01408"/>
    </source>
</evidence>
<evidence type="ECO:0000313" key="5">
    <source>
        <dbReference type="Proteomes" id="UP000182624"/>
    </source>
</evidence>
<dbReference type="GO" id="GO:0016491">
    <property type="term" value="F:oxidoreductase activity"/>
    <property type="evidence" value="ECO:0007669"/>
    <property type="project" value="UniProtKB-KW"/>
</dbReference>
<dbReference type="InterPro" id="IPR055170">
    <property type="entry name" value="GFO_IDH_MocA-like_dom"/>
</dbReference>
<dbReference type="OrthoDB" id="9768836at2"/>